<reference evidence="3 4" key="1">
    <citation type="submission" date="2020-04" db="EMBL/GenBank/DDBJ databases">
        <title>Metagenomic profiling of ammonia- and methane-oxidizing microorganisms in a Dutch drinking water treatment plant.</title>
        <authorList>
            <person name="Poghosyan L."/>
            <person name="Leucker S."/>
        </authorList>
    </citation>
    <scope>NUCLEOTIDE SEQUENCE [LARGE SCALE GENOMIC DNA]</scope>
    <source>
        <strain evidence="3">S-RSF-IL-03</strain>
    </source>
</reference>
<gene>
    <name evidence="3" type="ORF">HOP12_04960</name>
</gene>
<dbReference type="Pfam" id="PF08327">
    <property type="entry name" value="AHSA1"/>
    <property type="match status" value="1"/>
</dbReference>
<feature type="domain" description="Activator of Hsp90 ATPase homologue 1/2-like C-terminal" evidence="2">
    <location>
        <begin position="15"/>
        <end position="150"/>
    </location>
</feature>
<sequence>MTHPEQVLAFDRTLAAPPARLFDVLTEGRHLQAWFCDWAVSEPRAGGRLTLEWTRPGRSGLPFQATWTGFEPPLACAYEGGHAGYPPRSAADSSGYAGRVEFRLDPKGAVGGACRLRVTHTLPARPDYEPIAEQYRAAWPRALARLADYLAPRV</sequence>
<dbReference type="CDD" id="cd07814">
    <property type="entry name" value="SRPBCC_CalC_Aha1-like"/>
    <property type="match status" value="1"/>
</dbReference>
<accession>A0A849SNL9</accession>
<comment type="similarity">
    <text evidence="1">Belongs to the AHA1 family.</text>
</comment>
<dbReference type="InterPro" id="IPR013538">
    <property type="entry name" value="ASHA1/2-like_C"/>
</dbReference>
<evidence type="ECO:0000259" key="2">
    <source>
        <dbReference type="Pfam" id="PF08327"/>
    </source>
</evidence>
<organism evidence="3 4">
    <name type="scientific">Eiseniibacteriota bacterium</name>
    <dbReference type="NCBI Taxonomy" id="2212470"/>
    <lineage>
        <taxon>Bacteria</taxon>
        <taxon>Candidatus Eiseniibacteriota</taxon>
    </lineage>
</organism>
<dbReference type="EMBL" id="JABFRW010000052">
    <property type="protein sequence ID" value="NOT33505.1"/>
    <property type="molecule type" value="Genomic_DNA"/>
</dbReference>
<evidence type="ECO:0000313" key="4">
    <source>
        <dbReference type="Proteomes" id="UP000580839"/>
    </source>
</evidence>
<dbReference type="InterPro" id="IPR023393">
    <property type="entry name" value="START-like_dom_sf"/>
</dbReference>
<dbReference type="Proteomes" id="UP000580839">
    <property type="component" value="Unassembled WGS sequence"/>
</dbReference>
<dbReference type="Gene3D" id="3.30.530.20">
    <property type="match status" value="1"/>
</dbReference>
<name>A0A849SNL9_UNCEI</name>
<evidence type="ECO:0000313" key="3">
    <source>
        <dbReference type="EMBL" id="NOT33505.1"/>
    </source>
</evidence>
<protein>
    <submittedName>
        <fullName evidence="3">SRPBCC domain-containing protein</fullName>
    </submittedName>
</protein>
<dbReference type="SUPFAM" id="SSF55961">
    <property type="entry name" value="Bet v1-like"/>
    <property type="match status" value="1"/>
</dbReference>
<comment type="caution">
    <text evidence="3">The sequence shown here is derived from an EMBL/GenBank/DDBJ whole genome shotgun (WGS) entry which is preliminary data.</text>
</comment>
<dbReference type="AlphaFoldDB" id="A0A849SNL9"/>
<proteinExistence type="inferred from homology"/>
<evidence type="ECO:0000256" key="1">
    <source>
        <dbReference type="ARBA" id="ARBA00006817"/>
    </source>
</evidence>